<proteinExistence type="predicted"/>
<feature type="compositionally biased region" description="Basic and acidic residues" evidence="2">
    <location>
        <begin position="20"/>
        <end position="46"/>
    </location>
</feature>
<dbReference type="GO" id="GO:0031048">
    <property type="term" value="P:regulatory ncRNA-mediated heterochromatin formation"/>
    <property type="evidence" value="ECO:0007669"/>
    <property type="project" value="TreeGrafter"/>
</dbReference>
<dbReference type="SUPFAM" id="SSF52540">
    <property type="entry name" value="P-loop containing nucleoside triphosphate hydrolases"/>
    <property type="match status" value="1"/>
</dbReference>
<name>A0A6P5AEC4_BRABE</name>
<organism evidence="6 7">
    <name type="scientific">Branchiostoma belcheri</name>
    <name type="common">Amphioxus</name>
    <dbReference type="NCBI Taxonomy" id="7741"/>
    <lineage>
        <taxon>Eukaryota</taxon>
        <taxon>Metazoa</taxon>
        <taxon>Chordata</taxon>
        <taxon>Cephalochordata</taxon>
        <taxon>Leptocardii</taxon>
        <taxon>Amphioxiformes</taxon>
        <taxon>Branchiostomatidae</taxon>
        <taxon>Branchiostoma</taxon>
    </lineage>
</organism>
<dbReference type="CDD" id="cd18808">
    <property type="entry name" value="SF1_C_Upf1"/>
    <property type="match status" value="1"/>
</dbReference>
<dbReference type="FunFam" id="3.40.50.300:FF:002692">
    <property type="entry name" value="Zinc finger, NFX1-type-containing 1"/>
    <property type="match status" value="1"/>
</dbReference>
<feature type="compositionally biased region" description="Low complexity" evidence="2">
    <location>
        <begin position="1"/>
        <end position="15"/>
    </location>
</feature>
<evidence type="ECO:0000313" key="7">
    <source>
        <dbReference type="RefSeq" id="XP_019640136.1"/>
    </source>
</evidence>
<evidence type="ECO:0000259" key="3">
    <source>
        <dbReference type="Pfam" id="PF13086"/>
    </source>
</evidence>
<sequence>MEGDSGSSFSYSYRGRPGRGRGDFGRRDGQRGGRREHATRRETPPDDFRELSVIPTFYDIHTDKDPFLRPNIVRGRYPDVDTYLDVQFRLLREDFVRPLREGITDFLNMRRRGSGRQAGTPQDIYVYYDVHVAYPTYAHNGIVYRIQFDSSRPELQRVRWQQSKRLIYGSLVCLSSDEFQTMFFATVANRDLKQLGQGWVEVRFEGDTSEVLDISPMETFIMVESTAFFESYRHVLKGLQEVDQNTMPFLKYIVDCDCANGVDPPAYLRGVTYDLSVVAENVHGSRTRSVRSVPVLRDNMWPSAEDLNFDESQYRAFKLGLTKEFAIIQGPPGTGKTYIGLKIIEVLLKNSHKWRGVQRGLEAAGPILVVCYTNHALDQFLEGIADSYHKGIVRVGGQSKSEKLKQFNLKNIRNKRRQKKKHKGAADATRKMKRLQEQMDVYLDQLTATQNGLLHEDTLMLDQRHRDSLMQGSAKQNEDRWMLGGKKRESVIVDWLGLGEQALPGADRQNHDAQAEDEEEVGIEIMDIPEEQRLLDDVEPLYGRGNSRQHRRNYNSVVDLALDLENMQIKDRRAGDPEGWQVQSNKKKRRNELRRELSKTEMMTQEEVRNVPNIWKLQLNDRWRLYRYWLAKYHAHHRQFIRKYVDQYEEVARRLEGYRNEEDRRIMEEACVVGMTTTGAAKYHSILQDIQPAIVIVEEAAEVLEAHIVTTLSQHCQHLILIGDHQQLRPKPTVYDLETNYNMGISLFERMIMNGMQCQRLQSQHRMRPEFARLLTPHIYESLDNHESVLNFDNIKGVSSNMFFVNHTHREEQKRDTKSRSNMHEAEFMAAFCRYLLQQGYSPSQITILTTYTGQLQNFKKAMPRQVFDGVRVSTVDSFQGEESDIILLSLVRSNDEGNVGFLKVDNRVCVALSRAKKGFFTIGNLMMLAKASTLWIKIIQELLQQKSVGESLTLSCQNHPDSEILVSTSDDFEKAPNGGCMRPCTFRLQCGHVCEMRCHPTDPDHEEYKCQKPCDKVICDLGHRCQRLCSQPCGKCQVLVDKTFPRCPHKQTIPCYKKDDDDLVCNAPCTRLFKCGHRCAGTCDSCRQRRMHEPCREPCNRVLVCSHQCSAPCGEPCAPCQMPCEWRCRHYQCEMPCGEPCDRPRCNRPCRKTRRCGKCKKARPCIGMCGEPCPDKCRICDREELTEIIFGIEDEPDARFLQLQDCGHVIEVRGLDQWMDITDRNIRLKTCPKCKTPIRHNLRYGNTIKKTMEKIKKVQNVPNTQRETPTNRLLDKNRSRGVDQREYRRAQSAASFWHDQQVESRLSSPPDHQGTMKKMVRRKEDKGEENERKITELQRDIDDLEKWLLQHGTADVSKQERQKFGGELTRLKYLLKLRILQRRIRKNGISLDELEQKYLAMAERRLTAGEPLTEQKEEFIKHVLSRLSWC</sequence>
<dbReference type="Gene3D" id="3.40.50.300">
    <property type="entry name" value="P-loop containing nucleotide triphosphate hydrolases"/>
    <property type="match status" value="3"/>
</dbReference>
<evidence type="ECO:0000256" key="2">
    <source>
        <dbReference type="SAM" id="MobiDB-lite"/>
    </source>
</evidence>
<dbReference type="GeneID" id="109481961"/>
<dbReference type="FunFam" id="3.40.50.300:FF:003184">
    <property type="entry name" value="Uncharacterized protein"/>
    <property type="match status" value="1"/>
</dbReference>
<dbReference type="InterPro" id="IPR041677">
    <property type="entry name" value="DNA2/NAM7_AAA_11"/>
</dbReference>
<dbReference type="RefSeq" id="XP_019640136.1">
    <property type="nucleotide sequence ID" value="XM_019784577.1"/>
</dbReference>
<dbReference type="InterPro" id="IPR045055">
    <property type="entry name" value="DNA2/NAM7-like"/>
</dbReference>
<evidence type="ECO:0000313" key="6">
    <source>
        <dbReference type="Proteomes" id="UP000515135"/>
    </source>
</evidence>
<dbReference type="Pfam" id="PF13086">
    <property type="entry name" value="AAA_11"/>
    <property type="match status" value="2"/>
</dbReference>
<dbReference type="InterPro" id="IPR057373">
    <property type="entry name" value="ZNFX1"/>
</dbReference>
<dbReference type="GO" id="GO:0004386">
    <property type="term" value="F:helicase activity"/>
    <property type="evidence" value="ECO:0007669"/>
    <property type="project" value="InterPro"/>
</dbReference>
<keyword evidence="1" id="KW-0175">Coiled coil</keyword>
<dbReference type="Proteomes" id="UP000515135">
    <property type="component" value="Unplaced"/>
</dbReference>
<feature type="domain" description="DNA2/NAM7 helicase-like C-terminal" evidence="4">
    <location>
        <begin position="744"/>
        <end position="925"/>
    </location>
</feature>
<dbReference type="InterPro" id="IPR047187">
    <property type="entry name" value="SF1_C_Upf1"/>
</dbReference>
<accession>A0A6P5AEC4</accession>
<feature type="compositionally biased region" description="Basic and acidic residues" evidence="2">
    <location>
        <begin position="1274"/>
        <end position="1290"/>
    </location>
</feature>
<dbReference type="GO" id="GO:0031380">
    <property type="term" value="C:nuclear RNA-directed RNA polymerase complex"/>
    <property type="evidence" value="ECO:0007669"/>
    <property type="project" value="TreeGrafter"/>
</dbReference>
<gene>
    <name evidence="7" type="primary">LOC109481961</name>
</gene>
<dbReference type="InterPro" id="IPR041679">
    <property type="entry name" value="DNA2/NAM7-like_C"/>
</dbReference>
<dbReference type="FunFam" id="3.40.50.300:FF:000742">
    <property type="entry name" value="NFX1-type zinc finger-containing protein 1"/>
    <property type="match status" value="1"/>
</dbReference>
<feature type="compositionally biased region" description="Basic and acidic residues" evidence="2">
    <location>
        <begin position="1323"/>
        <end position="1332"/>
    </location>
</feature>
<dbReference type="CDD" id="cd17936">
    <property type="entry name" value="EEXXEc_NFX1"/>
    <property type="match status" value="1"/>
</dbReference>
<evidence type="ECO:0000256" key="1">
    <source>
        <dbReference type="SAM" id="Coils"/>
    </source>
</evidence>
<feature type="region of interest" description="Disordered" evidence="2">
    <location>
        <begin position="1"/>
        <end position="46"/>
    </location>
</feature>
<feature type="region of interest" description="Disordered" evidence="2">
    <location>
        <begin position="1262"/>
        <end position="1332"/>
    </location>
</feature>
<dbReference type="PANTHER" id="PTHR10887">
    <property type="entry name" value="DNA2/NAM7 HELICASE FAMILY"/>
    <property type="match status" value="1"/>
</dbReference>
<feature type="domain" description="DNA2/NAM7 helicase helicase" evidence="3">
    <location>
        <begin position="309"/>
        <end position="478"/>
    </location>
</feature>
<feature type="domain" description="DNA2/NAM7 helicase helicase" evidence="3">
    <location>
        <begin position="580"/>
        <end position="730"/>
    </location>
</feature>
<evidence type="ECO:0000259" key="4">
    <source>
        <dbReference type="Pfam" id="PF13087"/>
    </source>
</evidence>
<dbReference type="Pfam" id="PF13087">
    <property type="entry name" value="AAA_12"/>
    <property type="match status" value="1"/>
</dbReference>
<evidence type="ECO:0000259" key="5">
    <source>
        <dbReference type="Pfam" id="PF25396"/>
    </source>
</evidence>
<feature type="region of interest" description="Disordered" evidence="2">
    <location>
        <begin position="573"/>
        <end position="592"/>
    </location>
</feature>
<keyword evidence="6" id="KW-1185">Reference proteome</keyword>
<protein>
    <submittedName>
        <fullName evidence="7">NFX1-type zinc finger-containing protein 1-like</fullName>
    </submittedName>
</protein>
<dbReference type="KEGG" id="bbel:109481961"/>
<feature type="coiled-coil region" evidence="1">
    <location>
        <begin position="425"/>
        <end position="452"/>
    </location>
</feature>
<dbReference type="InterPro" id="IPR027417">
    <property type="entry name" value="P-loop_NTPase"/>
</dbReference>
<dbReference type="Pfam" id="PF25396">
    <property type="entry name" value="ZNFX1"/>
    <property type="match status" value="1"/>
</dbReference>
<feature type="domain" description="ZNFX1" evidence="5">
    <location>
        <begin position="122"/>
        <end position="226"/>
    </location>
</feature>
<dbReference type="OrthoDB" id="2423195at2759"/>
<reference evidence="7" key="1">
    <citation type="submission" date="2025-08" db="UniProtKB">
        <authorList>
            <consortium name="RefSeq"/>
        </authorList>
    </citation>
    <scope>IDENTIFICATION</scope>
    <source>
        <tissue evidence="7">Gonad</tissue>
    </source>
</reference>
<feature type="compositionally biased region" description="Polar residues" evidence="2">
    <location>
        <begin position="1262"/>
        <end position="1272"/>
    </location>
</feature>
<dbReference type="PANTHER" id="PTHR10887:SF341">
    <property type="entry name" value="NFX1-TYPE ZINC FINGER-CONTAINING PROTEIN 1"/>
    <property type="match status" value="1"/>
</dbReference>